<dbReference type="Proteomes" id="UP000054270">
    <property type="component" value="Unassembled WGS sequence"/>
</dbReference>
<protein>
    <submittedName>
        <fullName evidence="1">Uncharacterized protein</fullName>
    </submittedName>
</protein>
<name>A0A0D2P654_HYPSF</name>
<keyword evidence="2" id="KW-1185">Reference proteome</keyword>
<dbReference type="EMBL" id="KN817528">
    <property type="protein sequence ID" value="KJA26404.1"/>
    <property type="molecule type" value="Genomic_DNA"/>
</dbReference>
<evidence type="ECO:0000313" key="2">
    <source>
        <dbReference type="Proteomes" id="UP000054270"/>
    </source>
</evidence>
<accession>A0A0D2P654</accession>
<proteinExistence type="predicted"/>
<gene>
    <name evidence="1" type="ORF">HYPSUDRAFT_319971</name>
</gene>
<reference evidence="2" key="1">
    <citation type="submission" date="2014-04" db="EMBL/GenBank/DDBJ databases">
        <title>Evolutionary Origins and Diversification of the Mycorrhizal Mutualists.</title>
        <authorList>
            <consortium name="DOE Joint Genome Institute"/>
            <consortium name="Mycorrhizal Genomics Consortium"/>
            <person name="Kohler A."/>
            <person name="Kuo A."/>
            <person name="Nagy L.G."/>
            <person name="Floudas D."/>
            <person name="Copeland A."/>
            <person name="Barry K.W."/>
            <person name="Cichocki N."/>
            <person name="Veneault-Fourrey C."/>
            <person name="LaButti K."/>
            <person name="Lindquist E.A."/>
            <person name="Lipzen A."/>
            <person name="Lundell T."/>
            <person name="Morin E."/>
            <person name="Murat C."/>
            <person name="Riley R."/>
            <person name="Ohm R."/>
            <person name="Sun H."/>
            <person name="Tunlid A."/>
            <person name="Henrissat B."/>
            <person name="Grigoriev I.V."/>
            <person name="Hibbett D.S."/>
            <person name="Martin F."/>
        </authorList>
    </citation>
    <scope>NUCLEOTIDE SEQUENCE [LARGE SCALE GENOMIC DNA]</scope>
    <source>
        <strain evidence="2">FD-334 SS-4</strain>
    </source>
</reference>
<sequence>MGPGLSNGLLLTGIKDPGTPPGDIPAYLANYDDPTGPLNRGAETDIWNIDYQTGEVKATWVNPGGDVVDLTMITNGVTIAATGDFTAFNNLNGGNWFYLAFTFPVSSSG</sequence>
<organism evidence="1 2">
    <name type="scientific">Hypholoma sublateritium (strain FD-334 SS-4)</name>
    <dbReference type="NCBI Taxonomy" id="945553"/>
    <lineage>
        <taxon>Eukaryota</taxon>
        <taxon>Fungi</taxon>
        <taxon>Dikarya</taxon>
        <taxon>Basidiomycota</taxon>
        <taxon>Agaricomycotina</taxon>
        <taxon>Agaricomycetes</taxon>
        <taxon>Agaricomycetidae</taxon>
        <taxon>Agaricales</taxon>
        <taxon>Agaricineae</taxon>
        <taxon>Strophariaceae</taxon>
        <taxon>Hypholoma</taxon>
    </lineage>
</organism>
<dbReference type="AlphaFoldDB" id="A0A0D2P654"/>
<evidence type="ECO:0000313" key="1">
    <source>
        <dbReference type="EMBL" id="KJA26404.1"/>
    </source>
</evidence>